<feature type="binding site" evidence="4">
    <location>
        <begin position="151"/>
        <end position="159"/>
    </location>
    <ligand>
        <name>ATP</name>
        <dbReference type="ChEBI" id="CHEBI:30616"/>
    </ligand>
</feature>
<dbReference type="SUPFAM" id="SSF100950">
    <property type="entry name" value="NagB/RpiA/CoA transferase-like"/>
    <property type="match status" value="1"/>
</dbReference>
<evidence type="ECO:0000313" key="7">
    <source>
        <dbReference type="Proteomes" id="UP000282386"/>
    </source>
</evidence>
<evidence type="ECO:0000313" key="6">
    <source>
        <dbReference type="EMBL" id="VEI23717.1"/>
    </source>
</evidence>
<dbReference type="GO" id="GO:0035999">
    <property type="term" value="P:tetrahydrofolate interconversion"/>
    <property type="evidence" value="ECO:0007669"/>
    <property type="project" value="TreeGrafter"/>
</dbReference>
<dbReference type="PIRSF" id="PIRSF006806">
    <property type="entry name" value="FTHF_cligase"/>
    <property type="match status" value="1"/>
</dbReference>
<feature type="binding site" evidence="4">
    <location>
        <begin position="17"/>
        <end position="21"/>
    </location>
    <ligand>
        <name>ATP</name>
        <dbReference type="ChEBI" id="CHEBI:30616"/>
    </ligand>
</feature>
<dbReference type="EC" id="6.3.3.2" evidence="5"/>
<protein>
    <recommendedName>
        <fullName evidence="5">5-formyltetrahydrofolate cyclo-ligase</fullName>
        <ecNumber evidence="5">6.3.3.2</ecNumber>
    </recommendedName>
</protein>
<comment type="similarity">
    <text evidence="1 5">Belongs to the 5-formyltetrahydrofolate cyclo-ligase family.</text>
</comment>
<dbReference type="InterPro" id="IPR037171">
    <property type="entry name" value="NagB/RpiA_transferase-like"/>
</dbReference>
<dbReference type="NCBIfam" id="TIGR02727">
    <property type="entry name" value="MTHFS_bact"/>
    <property type="match status" value="1"/>
</dbReference>
<organism evidence="6 7">
    <name type="scientific">Rothia aeria</name>
    <dbReference type="NCBI Taxonomy" id="172042"/>
    <lineage>
        <taxon>Bacteria</taxon>
        <taxon>Bacillati</taxon>
        <taxon>Actinomycetota</taxon>
        <taxon>Actinomycetes</taxon>
        <taxon>Micrococcales</taxon>
        <taxon>Micrococcaceae</taxon>
        <taxon>Rothia</taxon>
    </lineage>
</organism>
<dbReference type="EMBL" id="LR134479">
    <property type="protein sequence ID" value="VEI23717.1"/>
    <property type="molecule type" value="Genomic_DNA"/>
</dbReference>
<keyword evidence="6" id="KW-0436">Ligase</keyword>
<name>A0A7Z9D7I1_9MICC</name>
<sequence length="215" mass="23808">MQQPASGASPEDIALDKQVLRAQIRPRRLINRSNRAEAGQADYARRYREGIYSLIPRTGKKLTIAAYLPTAAEPPITDALQQLHHDGHRILVPVVRPGRQLAWVQWDPHVQHPLNGMGIAEPEGDAEGPHAFTAADLRLVPALAYGRNGRRLGQGGGYYDRLLPRLSEQALRETTVGVVFADEVLDSIPYDTWDGVLYRVLTENGVHPLGEHATH</sequence>
<dbReference type="GO" id="GO:0046872">
    <property type="term" value="F:metal ion binding"/>
    <property type="evidence" value="ECO:0007669"/>
    <property type="project" value="UniProtKB-KW"/>
</dbReference>
<dbReference type="Gene3D" id="3.40.50.10420">
    <property type="entry name" value="NagB/RpiA/CoA transferase-like"/>
    <property type="match status" value="1"/>
</dbReference>
<evidence type="ECO:0000256" key="4">
    <source>
        <dbReference type="PIRSR" id="PIRSR006806-1"/>
    </source>
</evidence>
<dbReference type="GO" id="GO:0009396">
    <property type="term" value="P:folic acid-containing compound biosynthetic process"/>
    <property type="evidence" value="ECO:0007669"/>
    <property type="project" value="TreeGrafter"/>
</dbReference>
<dbReference type="RefSeq" id="WP_126500361.1">
    <property type="nucleotide sequence ID" value="NZ_CAUUVT010000002.1"/>
</dbReference>
<comment type="cofactor">
    <cofactor evidence="5">
        <name>Mg(2+)</name>
        <dbReference type="ChEBI" id="CHEBI:18420"/>
    </cofactor>
</comment>
<keyword evidence="5" id="KW-0479">Metal-binding</keyword>
<feature type="binding site" evidence="4">
    <location>
        <position position="73"/>
    </location>
    <ligand>
        <name>substrate</name>
    </ligand>
</feature>
<dbReference type="PANTHER" id="PTHR23407:SF1">
    <property type="entry name" value="5-FORMYLTETRAHYDROFOLATE CYCLO-LIGASE"/>
    <property type="match status" value="1"/>
</dbReference>
<evidence type="ECO:0000256" key="2">
    <source>
        <dbReference type="ARBA" id="ARBA00022741"/>
    </source>
</evidence>
<dbReference type="AlphaFoldDB" id="A0A7Z9D7I1"/>
<dbReference type="GO" id="GO:0005524">
    <property type="term" value="F:ATP binding"/>
    <property type="evidence" value="ECO:0007669"/>
    <property type="project" value="UniProtKB-KW"/>
</dbReference>
<dbReference type="InterPro" id="IPR002698">
    <property type="entry name" value="FTHF_cligase"/>
</dbReference>
<dbReference type="InterPro" id="IPR024185">
    <property type="entry name" value="FTHF_cligase-like_sf"/>
</dbReference>
<feature type="binding site" evidence="4">
    <location>
        <position position="68"/>
    </location>
    <ligand>
        <name>substrate</name>
    </ligand>
</feature>
<evidence type="ECO:0000256" key="5">
    <source>
        <dbReference type="RuleBase" id="RU361279"/>
    </source>
</evidence>
<reference evidence="6 7" key="1">
    <citation type="submission" date="2018-12" db="EMBL/GenBank/DDBJ databases">
        <authorList>
            <consortium name="Pathogen Informatics"/>
        </authorList>
    </citation>
    <scope>NUCLEOTIDE SEQUENCE [LARGE SCALE GENOMIC DNA]</scope>
    <source>
        <strain evidence="6 7">NCTC10207</strain>
    </source>
</reference>
<accession>A0A7Z9D7I1</accession>
<evidence type="ECO:0000256" key="3">
    <source>
        <dbReference type="ARBA" id="ARBA00022840"/>
    </source>
</evidence>
<keyword evidence="5" id="KW-0460">Magnesium</keyword>
<dbReference type="Proteomes" id="UP000282386">
    <property type="component" value="Chromosome"/>
</dbReference>
<keyword evidence="2 4" id="KW-0547">Nucleotide-binding</keyword>
<dbReference type="PANTHER" id="PTHR23407">
    <property type="entry name" value="ATPASE INHIBITOR/5-FORMYLTETRAHYDROFOLATE CYCLO-LIGASE"/>
    <property type="match status" value="1"/>
</dbReference>
<dbReference type="Pfam" id="PF01812">
    <property type="entry name" value="5-FTHF_cyc-lig"/>
    <property type="match status" value="1"/>
</dbReference>
<evidence type="ECO:0000256" key="1">
    <source>
        <dbReference type="ARBA" id="ARBA00010638"/>
    </source>
</evidence>
<keyword evidence="3 4" id="KW-0067">ATP-binding</keyword>
<dbReference type="GO" id="GO:0030272">
    <property type="term" value="F:5-formyltetrahydrofolate cyclo-ligase activity"/>
    <property type="evidence" value="ECO:0007669"/>
    <property type="project" value="UniProtKB-EC"/>
</dbReference>
<comment type="catalytic activity">
    <reaction evidence="5">
        <text>(6S)-5-formyl-5,6,7,8-tetrahydrofolate + ATP = (6R)-5,10-methenyltetrahydrofolate + ADP + phosphate</text>
        <dbReference type="Rhea" id="RHEA:10488"/>
        <dbReference type="ChEBI" id="CHEBI:30616"/>
        <dbReference type="ChEBI" id="CHEBI:43474"/>
        <dbReference type="ChEBI" id="CHEBI:57455"/>
        <dbReference type="ChEBI" id="CHEBI:57457"/>
        <dbReference type="ChEBI" id="CHEBI:456216"/>
        <dbReference type="EC" id="6.3.3.2"/>
    </reaction>
</comment>
<proteinExistence type="inferred from homology"/>
<gene>
    <name evidence="6" type="ORF">NCTC10207_01692</name>
</gene>